<feature type="domain" description="Ferrous iron transporter FeoA-like" evidence="2">
    <location>
        <begin position="1"/>
        <end position="74"/>
    </location>
</feature>
<evidence type="ECO:0000259" key="2">
    <source>
        <dbReference type="SMART" id="SM00899"/>
    </source>
</evidence>
<dbReference type="Pfam" id="PF04023">
    <property type="entry name" value="FeoA"/>
    <property type="match status" value="1"/>
</dbReference>
<dbReference type="Gene3D" id="2.30.30.90">
    <property type="match status" value="1"/>
</dbReference>
<evidence type="ECO:0000313" key="4">
    <source>
        <dbReference type="Proteomes" id="UP000323707"/>
    </source>
</evidence>
<comment type="caution">
    <text evidence="3">The sequence shown here is derived from an EMBL/GenBank/DDBJ whole genome shotgun (WGS) entry which is preliminary data.</text>
</comment>
<accession>A0A5M9QQM2</accession>
<reference evidence="3 4" key="1">
    <citation type="submission" date="2019-09" db="EMBL/GenBank/DDBJ databases">
        <title>Draft genome sequence of various Type strains from the CCUG.</title>
        <authorList>
            <person name="Pineiro-Iglesias B."/>
            <person name="Tunovic T."/>
            <person name="Unosson C."/>
            <person name="Inganas E."/>
            <person name="Ohlen M."/>
            <person name="Cardew S."/>
            <person name="Jensie-Markopoulos S."/>
            <person name="Salva-Serra F."/>
            <person name="Jaen-Luchoro D."/>
            <person name="Karlsson R."/>
            <person name="Svensson-Stadler L."/>
            <person name="Chun J."/>
            <person name="Moore E."/>
        </authorList>
    </citation>
    <scope>NUCLEOTIDE SEQUENCE [LARGE SCALE GENOMIC DNA]</scope>
    <source>
        <strain evidence="3 4">CCUG 32756T</strain>
    </source>
</reference>
<dbReference type="InterPro" id="IPR007167">
    <property type="entry name" value="Fe-transptr_FeoA-like"/>
</dbReference>
<keyword evidence="1" id="KW-0408">Iron</keyword>
<sequence>MKLDTCEYNRSYKVTAINLEDIVAKERLASLGIVIGALITSLQTSAKKATISVQVHQTIIALRSEEARQIEVEPM</sequence>
<dbReference type="InterPro" id="IPR008988">
    <property type="entry name" value="Transcriptional_repressor_C"/>
</dbReference>
<proteinExistence type="predicted"/>
<evidence type="ECO:0000313" key="3">
    <source>
        <dbReference type="EMBL" id="KAA8711014.1"/>
    </source>
</evidence>
<evidence type="ECO:0000256" key="1">
    <source>
        <dbReference type="ARBA" id="ARBA00023004"/>
    </source>
</evidence>
<dbReference type="SMART" id="SM00899">
    <property type="entry name" value="FeoA"/>
    <property type="match status" value="1"/>
</dbReference>
<dbReference type="SUPFAM" id="SSF50037">
    <property type="entry name" value="C-terminal domain of transcriptional repressors"/>
    <property type="match status" value="1"/>
</dbReference>
<dbReference type="EMBL" id="VXKE01000005">
    <property type="protein sequence ID" value="KAA8711014.1"/>
    <property type="molecule type" value="Genomic_DNA"/>
</dbReference>
<gene>
    <name evidence="3" type="ORF">F4V45_01860</name>
</gene>
<dbReference type="RefSeq" id="WP_023929284.1">
    <property type="nucleotide sequence ID" value="NZ_CAUWKU010000026.1"/>
</dbReference>
<name>A0A5M9QQM2_9HELI</name>
<dbReference type="InterPro" id="IPR038157">
    <property type="entry name" value="FeoA_core_dom"/>
</dbReference>
<protein>
    <submittedName>
        <fullName evidence="3">Ferrous iron transport protein A</fullName>
    </submittedName>
</protein>
<dbReference type="GO" id="GO:0046914">
    <property type="term" value="F:transition metal ion binding"/>
    <property type="evidence" value="ECO:0007669"/>
    <property type="project" value="InterPro"/>
</dbReference>
<dbReference type="Proteomes" id="UP000323707">
    <property type="component" value="Unassembled WGS sequence"/>
</dbReference>
<organism evidence="3 4">
    <name type="scientific">Helicobacter canis</name>
    <dbReference type="NCBI Taxonomy" id="29419"/>
    <lineage>
        <taxon>Bacteria</taxon>
        <taxon>Pseudomonadati</taxon>
        <taxon>Campylobacterota</taxon>
        <taxon>Epsilonproteobacteria</taxon>
        <taxon>Campylobacterales</taxon>
        <taxon>Helicobacteraceae</taxon>
        <taxon>Helicobacter</taxon>
    </lineage>
</organism>
<dbReference type="AlphaFoldDB" id="A0A5M9QQM2"/>